<reference evidence="1 2" key="1">
    <citation type="submission" date="2019-02" db="EMBL/GenBank/DDBJ databases">
        <authorList>
            <person name="Manzano-Marin A."/>
            <person name="Manzano-Marin A."/>
        </authorList>
    </citation>
    <scope>NUCLEOTIDE SEQUENCE [LARGE SCALE GENOMIC DNA]</scope>
    <source>
        <strain evidence="1 2">ErCipseudotsugae</strain>
    </source>
</reference>
<dbReference type="EMBL" id="LR217730">
    <property type="protein sequence ID" value="VFP86268.1"/>
    <property type="molecule type" value="Genomic_DNA"/>
</dbReference>
<dbReference type="Proteomes" id="UP000294343">
    <property type="component" value="Chromosome"/>
</dbReference>
<sequence>MRNHQPQLVQSFLEKAQKKSVLQYIYQRITLLHEVGLLTRKVIPESLHPWYNIANIHQDTLILHAANANYLMCLHYEKTNLLKILQDKILPSLTSIHIRINPAIIIQAQKNYTRAL</sequence>
<evidence type="ECO:0000313" key="1">
    <source>
        <dbReference type="EMBL" id="VFP86268.1"/>
    </source>
</evidence>
<organism evidence="1 2">
    <name type="scientific">Candidatus Erwinia haradaeae</name>
    <dbReference type="NCBI Taxonomy" id="1922217"/>
    <lineage>
        <taxon>Bacteria</taxon>
        <taxon>Pseudomonadati</taxon>
        <taxon>Pseudomonadota</taxon>
        <taxon>Gammaproteobacteria</taxon>
        <taxon>Enterobacterales</taxon>
        <taxon>Erwiniaceae</taxon>
        <taxon>Erwinia</taxon>
    </lineage>
</organism>
<accession>A0A451DHY9</accession>
<dbReference type="Pfam" id="PF05258">
    <property type="entry name" value="DciA"/>
    <property type="match status" value="1"/>
</dbReference>
<dbReference type="OrthoDB" id="5767011at2"/>
<proteinExistence type="predicted"/>
<protein>
    <submittedName>
        <fullName evidence="1">Dna[CI] antecedent, DciA family protein, partial</fullName>
    </submittedName>
</protein>
<gene>
    <name evidence="1" type="ORF">ERCIPSPA2889_388</name>
</gene>
<name>A0A451DHY9_9GAMM</name>
<evidence type="ECO:0000313" key="2">
    <source>
        <dbReference type="Proteomes" id="UP000294343"/>
    </source>
</evidence>
<dbReference type="AlphaFoldDB" id="A0A451DHY9"/>
<dbReference type="InterPro" id="IPR007922">
    <property type="entry name" value="DciA-like"/>
</dbReference>
<dbReference type="RefSeq" id="WP_157989180.1">
    <property type="nucleotide sequence ID" value="NZ_LR217730.1"/>
</dbReference>